<evidence type="ECO:0000256" key="1">
    <source>
        <dbReference type="ARBA" id="ARBA00004613"/>
    </source>
</evidence>
<evidence type="ECO:0000313" key="6">
    <source>
        <dbReference type="EMBL" id="KAK7789370.1"/>
    </source>
</evidence>
<keyword evidence="3" id="KW-0964">Secreted</keyword>
<dbReference type="InterPro" id="IPR000734">
    <property type="entry name" value="TAG_lipase"/>
</dbReference>
<organism evidence="6 7">
    <name type="scientific">Gryllus longicercus</name>
    <dbReference type="NCBI Taxonomy" id="2509291"/>
    <lineage>
        <taxon>Eukaryota</taxon>
        <taxon>Metazoa</taxon>
        <taxon>Ecdysozoa</taxon>
        <taxon>Arthropoda</taxon>
        <taxon>Hexapoda</taxon>
        <taxon>Insecta</taxon>
        <taxon>Pterygota</taxon>
        <taxon>Neoptera</taxon>
        <taxon>Polyneoptera</taxon>
        <taxon>Orthoptera</taxon>
        <taxon>Ensifera</taxon>
        <taxon>Gryllidea</taxon>
        <taxon>Grylloidea</taxon>
        <taxon>Gryllidae</taxon>
        <taxon>Gryllinae</taxon>
        <taxon>Gryllus</taxon>
    </lineage>
</organism>
<sequence length="138" mass="14656">MSPTTPATCWWWTGGPSTGWSTRGWWLAEAFDAFCEASNVTAMAFVGHSLGAHLAGYTARRLAALAVPFLAALDPVGPLFSPVPLRCQEGVRADDAHFVMALHTDAGRFGGDAAVGSANGLLRQQRHPRPATCCRDTS</sequence>
<dbReference type="Gene3D" id="3.40.50.1820">
    <property type="entry name" value="alpha/beta hydrolase"/>
    <property type="match status" value="1"/>
</dbReference>
<comment type="subcellular location">
    <subcellularLocation>
        <location evidence="1">Secreted</location>
    </subcellularLocation>
</comment>
<feature type="domain" description="Lipase" evidence="5">
    <location>
        <begin position="44"/>
        <end position="108"/>
    </location>
</feature>
<dbReference type="EMBL" id="JAZDUA010000773">
    <property type="protein sequence ID" value="KAK7789370.1"/>
    <property type="molecule type" value="Genomic_DNA"/>
</dbReference>
<dbReference type="PANTHER" id="PTHR11610:SF173">
    <property type="entry name" value="LIPASE DOMAIN-CONTAINING PROTEIN-RELATED"/>
    <property type="match status" value="1"/>
</dbReference>
<dbReference type="Proteomes" id="UP001378592">
    <property type="component" value="Unassembled WGS sequence"/>
</dbReference>
<dbReference type="InterPro" id="IPR029058">
    <property type="entry name" value="AB_hydrolase_fold"/>
</dbReference>
<dbReference type="SUPFAM" id="SSF53474">
    <property type="entry name" value="alpha/beta-Hydrolases"/>
    <property type="match status" value="1"/>
</dbReference>
<dbReference type="PANTHER" id="PTHR11610">
    <property type="entry name" value="LIPASE"/>
    <property type="match status" value="1"/>
</dbReference>
<accession>A0AAN9VFA3</accession>
<dbReference type="GO" id="GO:0017171">
    <property type="term" value="F:serine hydrolase activity"/>
    <property type="evidence" value="ECO:0007669"/>
    <property type="project" value="TreeGrafter"/>
</dbReference>
<evidence type="ECO:0000256" key="2">
    <source>
        <dbReference type="ARBA" id="ARBA00010701"/>
    </source>
</evidence>
<dbReference type="Pfam" id="PF00151">
    <property type="entry name" value="Lipase"/>
    <property type="match status" value="1"/>
</dbReference>
<evidence type="ECO:0000256" key="3">
    <source>
        <dbReference type="ARBA" id="ARBA00022525"/>
    </source>
</evidence>
<proteinExistence type="inferred from homology"/>
<reference evidence="6 7" key="1">
    <citation type="submission" date="2024-03" db="EMBL/GenBank/DDBJ databases">
        <title>The genome assembly and annotation of the cricket Gryllus longicercus Weissman &amp; Gray.</title>
        <authorList>
            <person name="Szrajer S."/>
            <person name="Gray D."/>
            <person name="Ylla G."/>
        </authorList>
    </citation>
    <scope>NUCLEOTIDE SEQUENCE [LARGE SCALE GENOMIC DNA]</scope>
    <source>
        <strain evidence="6">DAG 2021-001</strain>
        <tissue evidence="6">Whole body minus gut</tissue>
    </source>
</reference>
<keyword evidence="7" id="KW-1185">Reference proteome</keyword>
<comment type="caution">
    <text evidence="6">The sequence shown here is derived from an EMBL/GenBank/DDBJ whole genome shotgun (WGS) entry which is preliminary data.</text>
</comment>
<dbReference type="GO" id="GO:0016298">
    <property type="term" value="F:lipase activity"/>
    <property type="evidence" value="ECO:0007669"/>
    <property type="project" value="InterPro"/>
</dbReference>
<gene>
    <name evidence="6" type="ORF">R5R35_001225</name>
</gene>
<comment type="similarity">
    <text evidence="2 4">Belongs to the AB hydrolase superfamily. Lipase family.</text>
</comment>
<evidence type="ECO:0000313" key="7">
    <source>
        <dbReference type="Proteomes" id="UP001378592"/>
    </source>
</evidence>
<dbReference type="InterPro" id="IPR013818">
    <property type="entry name" value="Lipase"/>
</dbReference>
<name>A0AAN9VFA3_9ORTH</name>
<dbReference type="AlphaFoldDB" id="A0AAN9VFA3"/>
<dbReference type="GO" id="GO:0016042">
    <property type="term" value="P:lipid catabolic process"/>
    <property type="evidence" value="ECO:0007669"/>
    <property type="project" value="TreeGrafter"/>
</dbReference>
<evidence type="ECO:0000259" key="5">
    <source>
        <dbReference type="Pfam" id="PF00151"/>
    </source>
</evidence>
<evidence type="ECO:0000256" key="4">
    <source>
        <dbReference type="RuleBase" id="RU004262"/>
    </source>
</evidence>
<protein>
    <recommendedName>
        <fullName evidence="5">Lipase domain-containing protein</fullName>
    </recommendedName>
</protein>
<dbReference type="GO" id="GO:0005615">
    <property type="term" value="C:extracellular space"/>
    <property type="evidence" value="ECO:0007669"/>
    <property type="project" value="TreeGrafter"/>
</dbReference>